<evidence type="ECO:0000256" key="4">
    <source>
        <dbReference type="ARBA" id="ARBA00022807"/>
    </source>
</evidence>
<sequence>MTTRGLRRAATGVMLAAVLFTGAVSPAGAVPPPPDNPSDDQIQQSQDDAAAQAAEVGRLGGQVTRTEADIQRLQQDMELKAELANKAAVDLQVAQADAAQASAAAAQAQQDAQAAATAVDDAKAKAKQFAAASFRQGSVVGSVGALLDAGSPTEILQRRELLDQVSASQLNAINRLEVSRNQKTNSDSAARAALDAATAAQGRADAAKQTADQAQQAATAALSAGQDQLGRLQSQLTAQQTAYQQALANAQGLQNQRDQYNQWLAQKAAEEEAARKAAEEAARLAAEEAARQAAAAEAARQAAAQQAAADAAAAAAQQAAAQQAAAQQAAARQAATIENARRAQPTSSGTYYADCNAARDAGAAPINKGEPGYRAELDPNGNGVACDGGADSGSTAGSGSGSTTGSGSGSGSGSSSGSSGSTRTATVSAASSSSQGQTVVAAAKRWLGTQYAWGGGDSDGPTLGIRDGGVADRYGDYNKVGFDCSGLALYAWAQVGVYLPHYSGYQYQGQPKVSRGDLQPGDLVFWAYNTSDPGTIHHVAIYLGDNQIIEAPNSGSYVRISSMYWDGYIGASRPGG</sequence>
<dbReference type="InterPro" id="IPR051794">
    <property type="entry name" value="PG_Endopeptidase_C40"/>
</dbReference>
<evidence type="ECO:0000256" key="2">
    <source>
        <dbReference type="ARBA" id="ARBA00022670"/>
    </source>
</evidence>
<evidence type="ECO:0000256" key="5">
    <source>
        <dbReference type="SAM" id="Coils"/>
    </source>
</evidence>
<dbReference type="GO" id="GO:0006508">
    <property type="term" value="P:proteolysis"/>
    <property type="evidence" value="ECO:0007669"/>
    <property type="project" value="UniProtKB-KW"/>
</dbReference>
<accession>A0A4U6QJU5</accession>
<keyword evidence="7" id="KW-0732">Signal</keyword>
<dbReference type="EMBL" id="SZZH01000001">
    <property type="protein sequence ID" value="TKV60713.1"/>
    <property type="molecule type" value="Genomic_DNA"/>
</dbReference>
<dbReference type="Pfam" id="PF05901">
    <property type="entry name" value="Excalibur"/>
    <property type="match status" value="1"/>
</dbReference>
<feature type="domain" description="NlpC/P60" evidence="8">
    <location>
        <begin position="433"/>
        <end position="576"/>
    </location>
</feature>
<reference evidence="9 10" key="1">
    <citation type="submission" date="2019-05" db="EMBL/GenBank/DDBJ databases">
        <title>Nakamurella sp. N5BH11, whole genome shotgun sequence.</title>
        <authorList>
            <person name="Tuo L."/>
        </authorList>
    </citation>
    <scope>NUCLEOTIDE SEQUENCE [LARGE SCALE GENOMIC DNA]</scope>
    <source>
        <strain evidence="9 10">N5BH11</strain>
    </source>
</reference>
<dbReference type="PANTHER" id="PTHR47359:SF3">
    <property type="entry name" value="NLP_P60 DOMAIN-CONTAINING PROTEIN-RELATED"/>
    <property type="match status" value="1"/>
</dbReference>
<name>A0A4U6QJU5_9ACTN</name>
<dbReference type="PANTHER" id="PTHR47359">
    <property type="entry name" value="PEPTIDOGLYCAN DL-ENDOPEPTIDASE CWLO"/>
    <property type="match status" value="1"/>
</dbReference>
<dbReference type="PROSITE" id="PS51935">
    <property type="entry name" value="NLPC_P60"/>
    <property type="match status" value="1"/>
</dbReference>
<feature type="signal peptide" evidence="7">
    <location>
        <begin position="1"/>
        <end position="29"/>
    </location>
</feature>
<organism evidence="9 10">
    <name type="scientific">Nakamurella flava</name>
    <dbReference type="NCBI Taxonomy" id="2576308"/>
    <lineage>
        <taxon>Bacteria</taxon>
        <taxon>Bacillati</taxon>
        <taxon>Actinomycetota</taxon>
        <taxon>Actinomycetes</taxon>
        <taxon>Nakamurellales</taxon>
        <taxon>Nakamurellaceae</taxon>
        <taxon>Nakamurella</taxon>
    </lineage>
</organism>
<keyword evidence="2" id="KW-0645">Protease</keyword>
<dbReference type="Pfam" id="PF00877">
    <property type="entry name" value="NLPC_P60"/>
    <property type="match status" value="1"/>
</dbReference>
<evidence type="ECO:0000313" key="9">
    <source>
        <dbReference type="EMBL" id="TKV60713.1"/>
    </source>
</evidence>
<keyword evidence="5" id="KW-0175">Coiled coil</keyword>
<evidence type="ECO:0000256" key="6">
    <source>
        <dbReference type="SAM" id="MobiDB-lite"/>
    </source>
</evidence>
<comment type="caution">
    <text evidence="9">The sequence shown here is derived from an EMBL/GenBank/DDBJ whole genome shotgun (WGS) entry which is preliminary data.</text>
</comment>
<feature type="compositionally biased region" description="Low complexity" evidence="6">
    <location>
        <begin position="39"/>
        <end position="57"/>
    </location>
</feature>
<dbReference type="GO" id="GO:0008234">
    <property type="term" value="F:cysteine-type peptidase activity"/>
    <property type="evidence" value="ECO:0007669"/>
    <property type="project" value="UniProtKB-KW"/>
</dbReference>
<feature type="chain" id="PRO_5020561015" description="NlpC/P60 domain-containing protein" evidence="7">
    <location>
        <begin position="30"/>
        <end position="576"/>
    </location>
</feature>
<comment type="similarity">
    <text evidence="1">Belongs to the peptidase C40 family.</text>
</comment>
<keyword evidence="10" id="KW-1185">Reference proteome</keyword>
<feature type="region of interest" description="Disordered" evidence="6">
    <location>
        <begin position="24"/>
        <end position="61"/>
    </location>
</feature>
<evidence type="ECO:0000256" key="3">
    <source>
        <dbReference type="ARBA" id="ARBA00022801"/>
    </source>
</evidence>
<gene>
    <name evidence="9" type="ORF">FDO65_03245</name>
</gene>
<keyword evidence="4" id="KW-0788">Thiol protease</keyword>
<feature type="coiled-coil region" evidence="5">
    <location>
        <begin position="197"/>
        <end position="306"/>
    </location>
</feature>
<feature type="compositionally biased region" description="Low complexity" evidence="6">
    <location>
        <begin position="415"/>
        <end position="434"/>
    </location>
</feature>
<dbReference type="AlphaFoldDB" id="A0A4U6QJU5"/>
<dbReference type="SUPFAM" id="SSF54001">
    <property type="entry name" value="Cysteine proteinases"/>
    <property type="match status" value="1"/>
</dbReference>
<evidence type="ECO:0000256" key="7">
    <source>
        <dbReference type="SAM" id="SignalP"/>
    </source>
</evidence>
<dbReference type="InterPro" id="IPR038765">
    <property type="entry name" value="Papain-like_cys_pep_sf"/>
</dbReference>
<dbReference type="Proteomes" id="UP000306985">
    <property type="component" value="Unassembled WGS sequence"/>
</dbReference>
<protein>
    <recommendedName>
        <fullName evidence="8">NlpC/P60 domain-containing protein</fullName>
    </recommendedName>
</protein>
<evidence type="ECO:0000256" key="1">
    <source>
        <dbReference type="ARBA" id="ARBA00007074"/>
    </source>
</evidence>
<dbReference type="OrthoDB" id="3209655at2"/>
<dbReference type="Gene3D" id="3.90.1720.10">
    <property type="entry name" value="endopeptidase domain like (from Nostoc punctiforme)"/>
    <property type="match status" value="1"/>
</dbReference>
<dbReference type="InterPro" id="IPR008613">
    <property type="entry name" value="Excalibur_Ca-bd_domain"/>
</dbReference>
<dbReference type="RefSeq" id="WP_137448016.1">
    <property type="nucleotide sequence ID" value="NZ_SZZH01000001.1"/>
</dbReference>
<feature type="coiled-coil region" evidence="5">
    <location>
        <begin position="63"/>
        <end position="125"/>
    </location>
</feature>
<proteinExistence type="inferred from homology"/>
<evidence type="ECO:0000259" key="8">
    <source>
        <dbReference type="PROSITE" id="PS51935"/>
    </source>
</evidence>
<dbReference type="InterPro" id="IPR000064">
    <property type="entry name" value="NLP_P60_dom"/>
</dbReference>
<keyword evidence="3" id="KW-0378">Hydrolase</keyword>
<evidence type="ECO:0000313" key="10">
    <source>
        <dbReference type="Proteomes" id="UP000306985"/>
    </source>
</evidence>
<feature type="region of interest" description="Disordered" evidence="6">
    <location>
        <begin position="367"/>
        <end position="434"/>
    </location>
</feature>
<dbReference type="SMART" id="SM00894">
    <property type="entry name" value="Excalibur"/>
    <property type="match status" value="1"/>
</dbReference>
<feature type="compositionally biased region" description="Gly residues" evidence="6">
    <location>
        <begin position="396"/>
        <end position="414"/>
    </location>
</feature>